<dbReference type="Proteomes" id="UP000297963">
    <property type="component" value="Unassembled WGS sequence"/>
</dbReference>
<keyword evidence="1" id="KW-0472">Membrane</keyword>
<evidence type="ECO:0000313" key="4">
    <source>
        <dbReference type="Proteomes" id="UP000199681"/>
    </source>
</evidence>
<comment type="caution">
    <text evidence="3">The sequence shown here is derived from an EMBL/GenBank/DDBJ whole genome shotgun (WGS) entry which is preliminary data.</text>
</comment>
<accession>A0A1I3B8K2</accession>
<dbReference type="AlphaFoldDB" id="A0A1I3B8K2"/>
<protein>
    <submittedName>
        <fullName evidence="3">Uncharacterized protein</fullName>
    </submittedName>
</protein>
<gene>
    <name evidence="3" type="ORF">E3O11_11165</name>
    <name evidence="2" type="ORF">SAMN05216274_108180</name>
</gene>
<evidence type="ECO:0000256" key="1">
    <source>
        <dbReference type="SAM" id="Phobius"/>
    </source>
</evidence>
<dbReference type="RefSeq" id="WP_092450118.1">
    <property type="nucleotide sequence ID" value="NZ_BKAC01000007.1"/>
</dbReference>
<organism evidence="3 5">
    <name type="scientific">Cryobacterium levicorallinum</name>
    <dbReference type="NCBI Taxonomy" id="995038"/>
    <lineage>
        <taxon>Bacteria</taxon>
        <taxon>Bacillati</taxon>
        <taxon>Actinomycetota</taxon>
        <taxon>Actinomycetes</taxon>
        <taxon>Micrococcales</taxon>
        <taxon>Microbacteriaceae</taxon>
        <taxon>Cryobacterium</taxon>
    </lineage>
</organism>
<keyword evidence="1" id="KW-0812">Transmembrane</keyword>
<reference evidence="3 5" key="2">
    <citation type="submission" date="2019-03" db="EMBL/GenBank/DDBJ databases">
        <title>Genomics of glacier-inhabiting Cryobacterium strains.</title>
        <authorList>
            <person name="Liu Q."/>
            <person name="Xin Y.-H."/>
        </authorList>
    </citation>
    <scope>NUCLEOTIDE SEQUENCE [LARGE SCALE GENOMIC DNA]</scope>
    <source>
        <strain evidence="3 5">Hh34</strain>
    </source>
</reference>
<dbReference type="Proteomes" id="UP000199681">
    <property type="component" value="Unassembled WGS sequence"/>
</dbReference>
<feature type="transmembrane region" description="Helical" evidence="1">
    <location>
        <begin position="90"/>
        <end position="116"/>
    </location>
</feature>
<name>A0A1I3B8K2_9MICO</name>
<evidence type="ECO:0000313" key="3">
    <source>
        <dbReference type="EMBL" id="TFB83388.1"/>
    </source>
</evidence>
<evidence type="ECO:0000313" key="5">
    <source>
        <dbReference type="Proteomes" id="UP000297963"/>
    </source>
</evidence>
<keyword evidence="1" id="KW-1133">Transmembrane helix</keyword>
<evidence type="ECO:0000313" key="2">
    <source>
        <dbReference type="EMBL" id="SFH58552.1"/>
    </source>
</evidence>
<proteinExistence type="predicted"/>
<reference evidence="2 4" key="1">
    <citation type="submission" date="2016-10" db="EMBL/GenBank/DDBJ databases">
        <authorList>
            <person name="Varghese N."/>
            <person name="Submissions S."/>
        </authorList>
    </citation>
    <scope>NUCLEOTIDE SEQUENCE [LARGE SCALE GENOMIC DNA]</scope>
    <source>
        <strain evidence="2 4">GMCC 1.11211</strain>
    </source>
</reference>
<dbReference type="EMBL" id="FOPW01000008">
    <property type="protein sequence ID" value="SFH58552.1"/>
    <property type="molecule type" value="Genomic_DNA"/>
</dbReference>
<dbReference type="STRING" id="995038.SAMN05216274_108180"/>
<keyword evidence="4" id="KW-1185">Reference proteome</keyword>
<feature type="transmembrane region" description="Helical" evidence="1">
    <location>
        <begin position="150"/>
        <end position="170"/>
    </location>
</feature>
<dbReference type="Pfam" id="PF22564">
    <property type="entry name" value="HAAS"/>
    <property type="match status" value="1"/>
</dbReference>
<dbReference type="EMBL" id="SOFE01000022">
    <property type="protein sequence ID" value="TFB83388.1"/>
    <property type="molecule type" value="Genomic_DNA"/>
</dbReference>
<sequence length="177" mass="19992">MNTQTTETQSTFGVWRRRESYLFRLDLWLEERVSLRERRSILREIRDNIKADAAIRGIDTALDSLGSPRALARSFAEDGRGNRPSWNRAIYWFTGLLVLWWTLAFVYTAGMLSALISSGAESAESYFLGLPVSAFNRESGIGIGWEASSAVAYIPLMVMVVAAIIAGRLWRVRIGRR</sequence>